<accession>A0A328FIP5</accession>
<evidence type="ECO:0000256" key="2">
    <source>
        <dbReference type="ARBA" id="ARBA00009347"/>
    </source>
</evidence>
<dbReference type="GO" id="GO:0050660">
    <property type="term" value="F:flavin adenine dinucleotide binding"/>
    <property type="evidence" value="ECO:0007669"/>
    <property type="project" value="InterPro"/>
</dbReference>
<dbReference type="AlphaFoldDB" id="A0A328FIP5"/>
<comment type="similarity">
    <text evidence="2 7">Belongs to the acyl-CoA dehydrogenase family.</text>
</comment>
<sequence length="448" mass="49622">MLNFNPTKAQIELQKKARSFAIDHVLPEAWHYDIKDETPVHILKGAFTQGLSHSDIPVAYGGKGFGIIEGCVISEEISAACPGIATSIFDNSLGMKPLILSSNEALKKEYLPRFAKEFKLISFATSEPTLGSDVSAIRCMAKPDGNDYILNGTKYWVTNGGIADYYSIFATINPDTKHEGICAFFIDRKWPGVEVGQPIPKMGQRCSNTVGVHFNNVRVPKKYVLAPPGEGFLLAMNTFNSTRPVIGAFAIGAARSAFEYAMDYAKKRQAFGQKIGNNQAIQFKLADMYQKIETSRLLVLKAAWESDKGMDPTLNASISKFYATEACIEVVDEALQILGGYGYTKMFPLEKLYRDVRLLRIYEGTSEIQRMVVAGYIMGGYKPVMPSLEDIPVYHEENLCEGPSAGGEKGKIWRCRICGHTHYENDPPEVCPYCFFPGKAFKKIGESA</sequence>
<dbReference type="GO" id="GO:0003995">
    <property type="term" value="F:acyl-CoA dehydrogenase activity"/>
    <property type="evidence" value="ECO:0007669"/>
    <property type="project" value="TreeGrafter"/>
</dbReference>
<dbReference type="InterPro" id="IPR006091">
    <property type="entry name" value="Acyl-CoA_Oxase/DH_mid-dom"/>
</dbReference>
<dbReference type="SUPFAM" id="SSF47203">
    <property type="entry name" value="Acyl-CoA dehydrogenase C-terminal domain-like"/>
    <property type="match status" value="1"/>
</dbReference>
<evidence type="ECO:0000313" key="12">
    <source>
        <dbReference type="Proteomes" id="UP000293902"/>
    </source>
</evidence>
<dbReference type="SUPFAM" id="SSF56645">
    <property type="entry name" value="Acyl-CoA dehydrogenase NM domain-like"/>
    <property type="match status" value="1"/>
</dbReference>
<evidence type="ECO:0000259" key="8">
    <source>
        <dbReference type="PROSITE" id="PS50903"/>
    </source>
</evidence>
<evidence type="ECO:0000256" key="1">
    <source>
        <dbReference type="ARBA" id="ARBA00001974"/>
    </source>
</evidence>
<keyword evidence="12" id="KW-1185">Reference proteome</keyword>
<gene>
    <name evidence="10" type="ORF">DO021_03440</name>
    <name evidence="9" type="ORF">EYB58_07025</name>
</gene>
<dbReference type="Pfam" id="PF02770">
    <property type="entry name" value="Acyl-CoA_dh_M"/>
    <property type="match status" value="1"/>
</dbReference>
<keyword evidence="5 7" id="KW-0274">FAD</keyword>
<dbReference type="Gene3D" id="1.20.140.10">
    <property type="entry name" value="Butyryl-CoA Dehydrogenase, subunit A, domain 3"/>
    <property type="match status" value="1"/>
</dbReference>
<dbReference type="InterPro" id="IPR009100">
    <property type="entry name" value="AcylCoA_DH/oxidase_NM_dom_sf"/>
</dbReference>
<dbReference type="SUPFAM" id="SSF57802">
    <property type="entry name" value="Rubredoxin-like"/>
    <property type="match status" value="1"/>
</dbReference>
<protein>
    <submittedName>
        <fullName evidence="10">Acyl-CoA dehydrogenase</fullName>
    </submittedName>
</protein>
<comment type="cofactor">
    <cofactor evidence="1 7">
        <name>FAD</name>
        <dbReference type="ChEBI" id="CHEBI:57692"/>
    </cofactor>
</comment>
<evidence type="ECO:0000256" key="6">
    <source>
        <dbReference type="ARBA" id="ARBA00023002"/>
    </source>
</evidence>
<dbReference type="InterPro" id="IPR046373">
    <property type="entry name" value="Acyl-CoA_Oxase/DH_mid-dom_sf"/>
</dbReference>
<dbReference type="Pfam" id="PF02771">
    <property type="entry name" value="Acyl-CoA_dh_N"/>
    <property type="match status" value="1"/>
</dbReference>
<keyword evidence="4 7" id="KW-0285">Flavoprotein</keyword>
<dbReference type="FunFam" id="2.40.110.10:FF:000002">
    <property type="entry name" value="Acyl-CoA dehydrogenase fadE12"/>
    <property type="match status" value="1"/>
</dbReference>
<dbReference type="Gene3D" id="2.40.110.10">
    <property type="entry name" value="Butyryl-CoA Dehydrogenase, subunit A, domain 2"/>
    <property type="match status" value="1"/>
</dbReference>
<dbReference type="PROSITE" id="PS50903">
    <property type="entry name" value="RUBREDOXIN_LIKE"/>
    <property type="match status" value="1"/>
</dbReference>
<evidence type="ECO:0000256" key="3">
    <source>
        <dbReference type="ARBA" id="ARBA00011881"/>
    </source>
</evidence>
<dbReference type="RefSeq" id="WP_111953738.1">
    <property type="nucleotide sequence ID" value="NZ_CP036313.1"/>
</dbReference>
<proteinExistence type="inferred from homology"/>
<evidence type="ECO:0000313" key="9">
    <source>
        <dbReference type="EMBL" id="QBH12683.1"/>
    </source>
</evidence>
<evidence type="ECO:0000313" key="10">
    <source>
        <dbReference type="EMBL" id="RAM03352.1"/>
    </source>
</evidence>
<dbReference type="Pfam" id="PF00441">
    <property type="entry name" value="Acyl-CoA_dh_1"/>
    <property type="match status" value="1"/>
</dbReference>
<dbReference type="InterPro" id="IPR024934">
    <property type="entry name" value="Rubredoxin-like_dom"/>
</dbReference>
<dbReference type="Gene3D" id="1.10.540.10">
    <property type="entry name" value="Acyl-CoA dehydrogenase/oxidase, N-terminal domain"/>
    <property type="match status" value="1"/>
</dbReference>
<evidence type="ECO:0000256" key="5">
    <source>
        <dbReference type="ARBA" id="ARBA00022827"/>
    </source>
</evidence>
<dbReference type="Proteomes" id="UP000248798">
    <property type="component" value="Unassembled WGS sequence"/>
</dbReference>
<keyword evidence="6 7" id="KW-0560">Oxidoreductase</keyword>
<dbReference type="Gene3D" id="2.20.28.10">
    <property type="match status" value="1"/>
</dbReference>
<comment type="subunit">
    <text evidence="3">Homotetramer.</text>
</comment>
<dbReference type="EMBL" id="CP036313">
    <property type="protein sequence ID" value="QBH12683.1"/>
    <property type="molecule type" value="Genomic_DNA"/>
</dbReference>
<reference evidence="9 12" key="2">
    <citation type="submission" date="2019-02" db="EMBL/GenBank/DDBJ databases">
        <title>Complete genome sequence of Desulfobacter hydrogenophilus AcRS1.</title>
        <authorList>
            <person name="Marietou A."/>
            <person name="Lund M.B."/>
            <person name="Marshall I.P.G."/>
            <person name="Schreiber L."/>
            <person name="Jorgensen B."/>
        </authorList>
    </citation>
    <scope>NUCLEOTIDE SEQUENCE [LARGE SCALE GENOMIC DNA]</scope>
    <source>
        <strain evidence="9 12">AcRS1</strain>
    </source>
</reference>
<dbReference type="GO" id="GO:0005506">
    <property type="term" value="F:iron ion binding"/>
    <property type="evidence" value="ECO:0007669"/>
    <property type="project" value="InterPro"/>
</dbReference>
<dbReference type="FunFam" id="1.20.140.10:FF:000001">
    <property type="entry name" value="Acyl-CoA dehydrogenase"/>
    <property type="match status" value="1"/>
</dbReference>
<dbReference type="PANTHER" id="PTHR43884">
    <property type="entry name" value="ACYL-COA DEHYDROGENASE"/>
    <property type="match status" value="1"/>
</dbReference>
<evidence type="ECO:0000256" key="4">
    <source>
        <dbReference type="ARBA" id="ARBA00022630"/>
    </source>
</evidence>
<organism evidence="10 11">
    <name type="scientific">Desulfobacter hydrogenophilus</name>
    <dbReference type="NCBI Taxonomy" id="2291"/>
    <lineage>
        <taxon>Bacteria</taxon>
        <taxon>Pseudomonadati</taxon>
        <taxon>Thermodesulfobacteriota</taxon>
        <taxon>Desulfobacteria</taxon>
        <taxon>Desulfobacterales</taxon>
        <taxon>Desulfobacteraceae</taxon>
        <taxon>Desulfobacter</taxon>
    </lineage>
</organism>
<dbReference type="InterPro" id="IPR048574">
    <property type="entry name" value="RUBY_RBDX"/>
</dbReference>
<dbReference type="InterPro" id="IPR009075">
    <property type="entry name" value="AcylCo_DH/oxidase_C"/>
</dbReference>
<feature type="domain" description="Rubredoxin-like" evidence="8">
    <location>
        <begin position="410"/>
        <end position="444"/>
    </location>
</feature>
<dbReference type="InterPro" id="IPR013786">
    <property type="entry name" value="AcylCoA_DH/ox_N"/>
</dbReference>
<dbReference type="CDD" id="cd00729">
    <property type="entry name" value="rubredoxin_SM"/>
    <property type="match status" value="1"/>
</dbReference>
<dbReference type="Proteomes" id="UP000293902">
    <property type="component" value="Chromosome"/>
</dbReference>
<dbReference type="InterPro" id="IPR037069">
    <property type="entry name" value="AcylCoA_DH/ox_N_sf"/>
</dbReference>
<evidence type="ECO:0000256" key="7">
    <source>
        <dbReference type="RuleBase" id="RU362125"/>
    </source>
</evidence>
<dbReference type="EMBL" id="QLNI01000005">
    <property type="protein sequence ID" value="RAM03352.1"/>
    <property type="molecule type" value="Genomic_DNA"/>
</dbReference>
<name>A0A328FIP5_9BACT</name>
<dbReference type="OrthoDB" id="9765339at2"/>
<dbReference type="PANTHER" id="PTHR43884:SF12">
    <property type="entry name" value="ISOVALERYL-COA DEHYDROGENASE, MITOCHONDRIAL-RELATED"/>
    <property type="match status" value="1"/>
</dbReference>
<dbReference type="InterPro" id="IPR036250">
    <property type="entry name" value="AcylCo_DH-like_C"/>
</dbReference>
<reference evidence="10 11" key="1">
    <citation type="submission" date="2018-06" db="EMBL/GenBank/DDBJ databases">
        <title>Complete Genome Sequence of Desulfobacter hydrogenophilus (DSM3380).</title>
        <authorList>
            <person name="Marietou A."/>
            <person name="Schreiber L."/>
            <person name="Marshall I."/>
            <person name="Jorgensen B."/>
        </authorList>
    </citation>
    <scope>NUCLEOTIDE SEQUENCE [LARGE SCALE GENOMIC DNA]</scope>
    <source>
        <strain evidence="10 11">DSM 3380</strain>
    </source>
</reference>
<dbReference type="Pfam" id="PF21349">
    <property type="entry name" value="RUBY_RBDX"/>
    <property type="match status" value="1"/>
</dbReference>
<evidence type="ECO:0000313" key="11">
    <source>
        <dbReference type="Proteomes" id="UP000248798"/>
    </source>
</evidence>